<evidence type="ECO:0000313" key="1">
    <source>
        <dbReference type="EMBL" id="KAH7976366.1"/>
    </source>
</evidence>
<accession>A0A9D4QDP5</accession>
<dbReference type="Proteomes" id="UP000821837">
    <property type="component" value="Chromosome 10"/>
</dbReference>
<organism evidence="1 2">
    <name type="scientific">Rhipicephalus sanguineus</name>
    <name type="common">Brown dog tick</name>
    <name type="synonym">Ixodes sanguineus</name>
    <dbReference type="NCBI Taxonomy" id="34632"/>
    <lineage>
        <taxon>Eukaryota</taxon>
        <taxon>Metazoa</taxon>
        <taxon>Ecdysozoa</taxon>
        <taxon>Arthropoda</taxon>
        <taxon>Chelicerata</taxon>
        <taxon>Arachnida</taxon>
        <taxon>Acari</taxon>
        <taxon>Parasitiformes</taxon>
        <taxon>Ixodida</taxon>
        <taxon>Ixodoidea</taxon>
        <taxon>Ixodidae</taxon>
        <taxon>Rhipicephalinae</taxon>
        <taxon>Rhipicephalus</taxon>
        <taxon>Rhipicephalus</taxon>
    </lineage>
</organism>
<sequence length="372" mass="41875">MQAPFTPEVNVALASPELVRSPPEAFVTRSAFKVLSPVQRSKERQHSQVLRQQRPKLEEAMQHGLPTQQAESSFDSEEVADRVTYDAEENYLLPAGESINEFCEARWDRDVRLPPSTPLPSTPRFVKNTTELQQRIVFCNLDIKYWRSIEPYLPSLLPTSYCTVVVVAGYAIRASDSSIVWKYPGGERYLHTLQTMSANRQLNGRAGRVPIYVTVGGDREDSKNFSITVNTVYTRRNFALRLESFTMWQVAPETFSAQVSQLGAPSSGPSRWDNYTLQPGKAHYTSVCRQPVIRTPEHPECLMAERRVGLYNVSVATFSDPDALRSRVRKSYLDGMGMAPLMVYDIDLDDYQGLCGFGMSPLIRVLATAAYA</sequence>
<dbReference type="SUPFAM" id="SSF51445">
    <property type="entry name" value="(Trans)glycosidases"/>
    <property type="match status" value="1"/>
</dbReference>
<reference evidence="1" key="1">
    <citation type="journal article" date="2020" name="Cell">
        <title>Large-Scale Comparative Analyses of Tick Genomes Elucidate Their Genetic Diversity and Vector Capacities.</title>
        <authorList>
            <consortium name="Tick Genome and Microbiome Consortium (TIGMIC)"/>
            <person name="Jia N."/>
            <person name="Wang J."/>
            <person name="Shi W."/>
            <person name="Du L."/>
            <person name="Sun Y."/>
            <person name="Zhan W."/>
            <person name="Jiang J.F."/>
            <person name="Wang Q."/>
            <person name="Zhang B."/>
            <person name="Ji P."/>
            <person name="Bell-Sakyi L."/>
            <person name="Cui X.M."/>
            <person name="Yuan T.T."/>
            <person name="Jiang B.G."/>
            <person name="Yang W.F."/>
            <person name="Lam T.T."/>
            <person name="Chang Q.C."/>
            <person name="Ding S.J."/>
            <person name="Wang X.J."/>
            <person name="Zhu J.G."/>
            <person name="Ruan X.D."/>
            <person name="Zhao L."/>
            <person name="Wei J.T."/>
            <person name="Ye R.Z."/>
            <person name="Que T.C."/>
            <person name="Du C.H."/>
            <person name="Zhou Y.H."/>
            <person name="Cheng J.X."/>
            <person name="Dai P.F."/>
            <person name="Guo W.B."/>
            <person name="Han X.H."/>
            <person name="Huang E.J."/>
            <person name="Li L.F."/>
            <person name="Wei W."/>
            <person name="Gao Y.C."/>
            <person name="Liu J.Z."/>
            <person name="Shao H.Z."/>
            <person name="Wang X."/>
            <person name="Wang C.C."/>
            <person name="Yang T.C."/>
            <person name="Huo Q.B."/>
            <person name="Li W."/>
            <person name="Chen H.Y."/>
            <person name="Chen S.E."/>
            <person name="Zhou L.G."/>
            <person name="Ni X.B."/>
            <person name="Tian J.H."/>
            <person name="Sheng Y."/>
            <person name="Liu T."/>
            <person name="Pan Y.S."/>
            <person name="Xia L.Y."/>
            <person name="Li J."/>
            <person name="Zhao F."/>
            <person name="Cao W.C."/>
        </authorList>
    </citation>
    <scope>NUCLEOTIDE SEQUENCE</scope>
    <source>
        <strain evidence="1">Rsan-2018</strain>
    </source>
</reference>
<gene>
    <name evidence="1" type="ORF">HPB52_012766</name>
</gene>
<dbReference type="InterPro" id="IPR017853">
    <property type="entry name" value="GH"/>
</dbReference>
<dbReference type="Gene3D" id="3.20.20.80">
    <property type="entry name" value="Glycosidases"/>
    <property type="match status" value="1"/>
</dbReference>
<keyword evidence="2" id="KW-1185">Reference proteome</keyword>
<name>A0A9D4QDP5_RHISA</name>
<protein>
    <submittedName>
        <fullName evidence="1">Uncharacterized protein</fullName>
    </submittedName>
</protein>
<dbReference type="VEuPathDB" id="VectorBase:RSAN_055415"/>
<dbReference type="EMBL" id="JABSTV010001246">
    <property type="protein sequence ID" value="KAH7976366.1"/>
    <property type="molecule type" value="Genomic_DNA"/>
</dbReference>
<evidence type="ECO:0000313" key="2">
    <source>
        <dbReference type="Proteomes" id="UP000821837"/>
    </source>
</evidence>
<reference evidence="1" key="2">
    <citation type="submission" date="2021-09" db="EMBL/GenBank/DDBJ databases">
        <authorList>
            <person name="Jia N."/>
            <person name="Wang J."/>
            <person name="Shi W."/>
            <person name="Du L."/>
            <person name="Sun Y."/>
            <person name="Zhan W."/>
            <person name="Jiang J."/>
            <person name="Wang Q."/>
            <person name="Zhang B."/>
            <person name="Ji P."/>
            <person name="Sakyi L.B."/>
            <person name="Cui X."/>
            <person name="Yuan T."/>
            <person name="Jiang B."/>
            <person name="Yang W."/>
            <person name="Lam T.T.-Y."/>
            <person name="Chang Q."/>
            <person name="Ding S."/>
            <person name="Wang X."/>
            <person name="Zhu J."/>
            <person name="Ruan X."/>
            <person name="Zhao L."/>
            <person name="Wei J."/>
            <person name="Que T."/>
            <person name="Du C."/>
            <person name="Cheng J."/>
            <person name="Dai P."/>
            <person name="Han X."/>
            <person name="Huang E."/>
            <person name="Gao Y."/>
            <person name="Liu J."/>
            <person name="Shao H."/>
            <person name="Ye R."/>
            <person name="Li L."/>
            <person name="Wei W."/>
            <person name="Wang X."/>
            <person name="Wang C."/>
            <person name="Huo Q."/>
            <person name="Li W."/>
            <person name="Guo W."/>
            <person name="Chen H."/>
            <person name="Chen S."/>
            <person name="Zhou L."/>
            <person name="Zhou L."/>
            <person name="Ni X."/>
            <person name="Tian J."/>
            <person name="Zhou Y."/>
            <person name="Sheng Y."/>
            <person name="Liu T."/>
            <person name="Pan Y."/>
            <person name="Xia L."/>
            <person name="Li J."/>
            <person name="Zhao F."/>
            <person name="Cao W."/>
        </authorList>
    </citation>
    <scope>NUCLEOTIDE SEQUENCE</scope>
    <source>
        <strain evidence="1">Rsan-2018</strain>
        <tissue evidence="1">Larvae</tissue>
    </source>
</reference>
<comment type="caution">
    <text evidence="1">The sequence shown here is derived from an EMBL/GenBank/DDBJ whole genome shotgun (WGS) entry which is preliminary data.</text>
</comment>
<proteinExistence type="predicted"/>
<dbReference type="VEuPathDB" id="VectorBase:RSAN_049739"/>
<dbReference type="AlphaFoldDB" id="A0A9D4QDP5"/>